<name>C0GF15_DETAL</name>
<evidence type="ECO:0000256" key="9">
    <source>
        <dbReference type="ARBA" id="ARBA00023004"/>
    </source>
</evidence>
<evidence type="ECO:0000313" key="15">
    <source>
        <dbReference type="EMBL" id="EEG78197.1"/>
    </source>
</evidence>
<keyword evidence="9 11" id="KW-0408">Iron</keyword>
<feature type="binding site" evidence="11 13">
    <location>
        <position position="238"/>
    </location>
    <ligand>
        <name>[2Fe-2S] cluster</name>
        <dbReference type="ChEBI" id="CHEBI:190135"/>
    </ligand>
</feature>
<dbReference type="GO" id="GO:0050660">
    <property type="term" value="F:flavin adenine dinucleotide binding"/>
    <property type="evidence" value="ECO:0007669"/>
    <property type="project" value="InterPro"/>
</dbReference>
<feature type="binding site" evidence="11 13">
    <location>
        <position position="221"/>
    </location>
    <ligand>
        <name>[2Fe-2S] cluster</name>
        <dbReference type="ChEBI" id="CHEBI:190135"/>
    </ligand>
</feature>
<evidence type="ECO:0000256" key="7">
    <source>
        <dbReference type="ARBA" id="ARBA00022975"/>
    </source>
</evidence>
<comment type="pathway">
    <text evidence="11">Pyrimidine metabolism; UMP biosynthesis via de novo pathway; orotate from (S)-dihydroorotate (NAD(+) route): step 1/1.</text>
</comment>
<sequence length="253" mass="27146">MTKKMSLEIISHQQVGSQVRRLVLRGKTGARPGQFVQVAVGETHDPYLRRPISVHDCSEDSLTLLYRAAGRGTTLLSAKNAGDTVDIVGPLGNGFPHHKGPAVVVAGGIGAAPLYYLLRSLREAGQDVYFFYGARTKDELVMQKDYENLVSEYAEATDDGSAGYHGFVTELAQKAIAQREAHVFACGPEGMLRQVSAIAARYNRTCYVSLEARMACGVGACLGCVVPVGTSGEYKRVCVDGPVFAGREVFANA</sequence>
<evidence type="ECO:0000256" key="3">
    <source>
        <dbReference type="ARBA" id="ARBA00022630"/>
    </source>
</evidence>
<dbReference type="AlphaFoldDB" id="C0GF15"/>
<feature type="binding site" evidence="11 12">
    <location>
        <begin position="50"/>
        <end position="53"/>
    </location>
    <ligand>
        <name>FAD</name>
        <dbReference type="ChEBI" id="CHEBI:57692"/>
    </ligand>
</feature>
<dbReference type="HAMAP" id="MF_01211">
    <property type="entry name" value="DHODB_Fe_S_bind"/>
    <property type="match status" value="1"/>
</dbReference>
<proteinExistence type="inferred from homology"/>
<evidence type="ECO:0000259" key="14">
    <source>
        <dbReference type="PROSITE" id="PS51384"/>
    </source>
</evidence>
<protein>
    <recommendedName>
        <fullName evidence="11">Dihydroorotate dehydrogenase B (NAD(+)), electron transfer subunit</fullName>
    </recommendedName>
    <alternativeName>
        <fullName evidence="11">Dihydroorotate oxidase B, electron transfer subunit</fullName>
    </alternativeName>
</protein>
<dbReference type="InterPro" id="IPR039261">
    <property type="entry name" value="FNR_nucleotide-bd"/>
</dbReference>
<keyword evidence="6 11" id="KW-0274">FAD</keyword>
<keyword evidence="16" id="KW-1185">Reference proteome</keyword>
<evidence type="ECO:0000256" key="1">
    <source>
        <dbReference type="ARBA" id="ARBA00006422"/>
    </source>
</evidence>
<dbReference type="InterPro" id="IPR050353">
    <property type="entry name" value="PyrK_electron_transfer"/>
</dbReference>
<dbReference type="GO" id="GO:0044205">
    <property type="term" value="P:'de novo' UMP biosynthetic process"/>
    <property type="evidence" value="ECO:0007669"/>
    <property type="project" value="UniProtKB-UniRule"/>
</dbReference>
<comment type="caution">
    <text evidence="15">The sequence shown here is derived from an EMBL/GenBank/DDBJ whole genome shotgun (WGS) entry which is preliminary data.</text>
</comment>
<keyword evidence="10 11" id="KW-0411">Iron-sulfur</keyword>
<dbReference type="InterPro" id="IPR017927">
    <property type="entry name" value="FAD-bd_FR_type"/>
</dbReference>
<evidence type="ECO:0000256" key="10">
    <source>
        <dbReference type="ARBA" id="ARBA00023014"/>
    </source>
</evidence>
<accession>C0GF15</accession>
<dbReference type="PIRSF" id="PIRSF006816">
    <property type="entry name" value="Cyc3_hyd_g"/>
    <property type="match status" value="1"/>
</dbReference>
<feature type="binding site" evidence="11 13">
    <location>
        <position position="224"/>
    </location>
    <ligand>
        <name>[2Fe-2S] cluster</name>
        <dbReference type="ChEBI" id="CHEBI:190135"/>
    </ligand>
</feature>
<keyword evidence="8 11" id="KW-0249">Electron transport</keyword>
<dbReference type="InterPro" id="IPR001433">
    <property type="entry name" value="OxRdtase_FAD/NAD-bd"/>
</dbReference>
<dbReference type="PANTHER" id="PTHR43513">
    <property type="entry name" value="DIHYDROOROTATE DEHYDROGENASE B (NAD(+)), ELECTRON TRANSFER SUBUNIT"/>
    <property type="match status" value="1"/>
</dbReference>
<evidence type="ECO:0000256" key="12">
    <source>
        <dbReference type="PIRSR" id="PIRSR006816-1"/>
    </source>
</evidence>
<dbReference type="InterPro" id="IPR017938">
    <property type="entry name" value="Riboflavin_synthase-like_b-brl"/>
</dbReference>
<reference evidence="15 16" key="1">
    <citation type="submission" date="2009-02" db="EMBL/GenBank/DDBJ databases">
        <title>Sequencing of the draft genome and assembly of Dethiobacter alkaliphilus AHT 1.</title>
        <authorList>
            <consortium name="US DOE Joint Genome Institute (JGI-PGF)"/>
            <person name="Lucas S."/>
            <person name="Copeland A."/>
            <person name="Lapidus A."/>
            <person name="Glavina del Rio T."/>
            <person name="Dalin E."/>
            <person name="Tice H."/>
            <person name="Bruce D."/>
            <person name="Goodwin L."/>
            <person name="Pitluck S."/>
            <person name="Larimer F."/>
            <person name="Land M.L."/>
            <person name="Hauser L."/>
            <person name="Muyzer G."/>
        </authorList>
    </citation>
    <scope>NUCLEOTIDE SEQUENCE [LARGE SCALE GENOMIC DNA]</scope>
    <source>
        <strain evidence="15 16">AHT 1</strain>
    </source>
</reference>
<keyword evidence="2 11" id="KW-0813">Transport</keyword>
<feature type="binding site" evidence="11 12">
    <location>
        <begin position="72"/>
        <end position="73"/>
    </location>
    <ligand>
        <name>FAD</name>
        <dbReference type="ChEBI" id="CHEBI:57692"/>
    </ligand>
</feature>
<dbReference type="RefSeq" id="WP_008515559.1">
    <property type="nucleotide sequence ID" value="NZ_ACJM01000004.1"/>
</dbReference>
<comment type="similarity">
    <text evidence="1 11">Belongs to the PyrK family.</text>
</comment>
<dbReference type="GO" id="GO:0016491">
    <property type="term" value="F:oxidoreductase activity"/>
    <property type="evidence" value="ECO:0007669"/>
    <property type="project" value="InterPro"/>
</dbReference>
<dbReference type="InterPro" id="IPR012165">
    <property type="entry name" value="Cyt_c3_hydrogenase_gsu"/>
</dbReference>
<dbReference type="SUPFAM" id="SSF52343">
    <property type="entry name" value="Ferredoxin reductase-like, C-terminal NADP-linked domain"/>
    <property type="match status" value="1"/>
</dbReference>
<evidence type="ECO:0000313" key="16">
    <source>
        <dbReference type="Proteomes" id="UP000006443"/>
    </source>
</evidence>
<comment type="cofactor">
    <cofactor evidence="11">
        <name>[2Fe-2S] cluster</name>
        <dbReference type="ChEBI" id="CHEBI:190135"/>
    </cofactor>
    <text evidence="11">Binds 1 [2Fe-2S] cluster per subunit.</text>
</comment>
<dbReference type="GO" id="GO:0009055">
    <property type="term" value="F:electron transfer activity"/>
    <property type="evidence" value="ECO:0007669"/>
    <property type="project" value="UniProtKB-UniRule"/>
</dbReference>
<dbReference type="Gene3D" id="2.10.240.10">
    <property type="entry name" value="Dihydroorotate dehydrogenase, electron transfer subunit"/>
    <property type="match status" value="1"/>
</dbReference>
<dbReference type="InterPro" id="IPR023455">
    <property type="entry name" value="Dihydroorotate_DHASE_ETsu"/>
</dbReference>
<dbReference type="EMBL" id="ACJM01000004">
    <property type="protein sequence ID" value="EEG78197.1"/>
    <property type="molecule type" value="Genomic_DNA"/>
</dbReference>
<dbReference type="CDD" id="cd06218">
    <property type="entry name" value="DHOD_e_trans"/>
    <property type="match status" value="1"/>
</dbReference>
<dbReference type="InterPro" id="IPR037117">
    <property type="entry name" value="Dihydroorotate_DH_ele_sf"/>
</dbReference>
<dbReference type="Proteomes" id="UP000006443">
    <property type="component" value="Unassembled WGS sequence"/>
</dbReference>
<gene>
    <name evidence="11" type="primary">pyrK</name>
    <name evidence="15" type="ORF">DealDRAFT_1074</name>
</gene>
<dbReference type="SUPFAM" id="SSF63380">
    <property type="entry name" value="Riboflavin synthase domain-like"/>
    <property type="match status" value="1"/>
</dbReference>
<dbReference type="InterPro" id="IPR019480">
    <property type="entry name" value="Dihydroorotate_DH_Fe-S-bd"/>
</dbReference>
<organism evidence="15 16">
    <name type="scientific">Dethiobacter alkaliphilus AHT 1</name>
    <dbReference type="NCBI Taxonomy" id="555088"/>
    <lineage>
        <taxon>Bacteria</taxon>
        <taxon>Bacillati</taxon>
        <taxon>Bacillota</taxon>
        <taxon>Dethiobacteria</taxon>
        <taxon>Dethiobacterales</taxon>
        <taxon>Dethiobacteraceae</taxon>
        <taxon>Dethiobacter</taxon>
    </lineage>
</organism>
<dbReference type="eggNOG" id="COG0543">
    <property type="taxonomic scope" value="Bacteria"/>
</dbReference>
<comment type="subunit">
    <text evidence="11">Heterotetramer of 2 PyrK and 2 PyrD type B subunits.</text>
</comment>
<comment type="cofactor">
    <cofactor evidence="11 12">
        <name>FAD</name>
        <dbReference type="ChEBI" id="CHEBI:57692"/>
    </cofactor>
    <text evidence="11 12">Binds 1 FAD per subunit.</text>
</comment>
<keyword evidence="3 11" id="KW-0285">Flavoprotein</keyword>
<dbReference type="UniPathway" id="UPA00070">
    <property type="reaction ID" value="UER00945"/>
</dbReference>
<dbReference type="Gene3D" id="2.40.30.10">
    <property type="entry name" value="Translation factors"/>
    <property type="match status" value="1"/>
</dbReference>
<dbReference type="GO" id="GO:0046872">
    <property type="term" value="F:metal ion binding"/>
    <property type="evidence" value="ECO:0007669"/>
    <property type="project" value="UniProtKB-KW"/>
</dbReference>
<evidence type="ECO:0000256" key="11">
    <source>
        <dbReference type="HAMAP-Rule" id="MF_01211"/>
    </source>
</evidence>
<dbReference type="PANTHER" id="PTHR43513:SF3">
    <property type="entry name" value="DIHYDROOROTATE DEHYDROGENASE B (NAD(+)), ELECTRON TRANSFER SUBUNIT-RELATED"/>
    <property type="match status" value="1"/>
</dbReference>
<dbReference type="Pfam" id="PF10418">
    <property type="entry name" value="DHODB_Fe-S_bind"/>
    <property type="match status" value="1"/>
</dbReference>
<evidence type="ECO:0000256" key="13">
    <source>
        <dbReference type="PIRSR" id="PIRSR006816-2"/>
    </source>
</evidence>
<evidence type="ECO:0000256" key="2">
    <source>
        <dbReference type="ARBA" id="ARBA00022448"/>
    </source>
</evidence>
<feature type="binding site" evidence="11 12">
    <location>
        <begin position="65"/>
        <end position="67"/>
    </location>
    <ligand>
        <name>FAD</name>
        <dbReference type="ChEBI" id="CHEBI:57692"/>
    </ligand>
</feature>
<comment type="cofactor">
    <cofactor evidence="13">
        <name>[2Fe-2S] cluster</name>
        <dbReference type="ChEBI" id="CHEBI:190135"/>
    </cofactor>
    <text evidence="13">Binds 1 [2Fe-2S] cluster per subunit.</text>
</comment>
<dbReference type="STRING" id="555088.DealDRAFT_1074"/>
<evidence type="ECO:0000256" key="8">
    <source>
        <dbReference type="ARBA" id="ARBA00022982"/>
    </source>
</evidence>
<evidence type="ECO:0000256" key="6">
    <source>
        <dbReference type="ARBA" id="ARBA00022827"/>
    </source>
</evidence>
<dbReference type="PROSITE" id="PS51384">
    <property type="entry name" value="FAD_FR"/>
    <property type="match status" value="1"/>
</dbReference>
<dbReference type="PRINTS" id="PR00409">
    <property type="entry name" value="PHDIOXRDTASE"/>
</dbReference>
<evidence type="ECO:0000256" key="5">
    <source>
        <dbReference type="ARBA" id="ARBA00022723"/>
    </source>
</evidence>
<evidence type="ECO:0000256" key="4">
    <source>
        <dbReference type="ARBA" id="ARBA00022714"/>
    </source>
</evidence>
<keyword evidence="7 11" id="KW-0665">Pyrimidine biosynthesis</keyword>
<dbReference type="Pfam" id="PF00175">
    <property type="entry name" value="NAD_binding_1"/>
    <property type="match status" value="1"/>
</dbReference>
<keyword evidence="4 11" id="KW-0001">2Fe-2S</keyword>
<feature type="binding site" evidence="11 13">
    <location>
        <position position="216"/>
    </location>
    <ligand>
        <name>[2Fe-2S] cluster</name>
        <dbReference type="ChEBI" id="CHEBI:190135"/>
    </ligand>
</feature>
<keyword evidence="5 11" id="KW-0479">Metal-binding</keyword>
<feature type="domain" description="FAD-binding FR-type" evidence="14">
    <location>
        <begin position="2"/>
        <end position="97"/>
    </location>
</feature>
<dbReference type="Gene3D" id="3.40.50.80">
    <property type="entry name" value="Nucleotide-binding domain of ferredoxin-NADP reductase (FNR) module"/>
    <property type="match status" value="1"/>
</dbReference>
<dbReference type="GO" id="GO:0051537">
    <property type="term" value="F:2 iron, 2 sulfur cluster binding"/>
    <property type="evidence" value="ECO:0007669"/>
    <property type="project" value="UniProtKB-KW"/>
</dbReference>
<comment type="function">
    <text evidence="11">Responsible for channeling the electrons from the oxidation of dihydroorotate from the FMN redox center in the PyrD type B subunit to the ultimate electron acceptor NAD(+).</text>
</comment>